<evidence type="ECO:0000256" key="6">
    <source>
        <dbReference type="ARBA" id="ARBA00022884"/>
    </source>
</evidence>
<dbReference type="SUPFAM" id="SSF53335">
    <property type="entry name" value="S-adenosyl-L-methionine-dependent methyltransferases"/>
    <property type="match status" value="1"/>
</dbReference>
<dbReference type="PANTHER" id="PTHR11727:SF17">
    <property type="entry name" value="DIMETHYLADENOSINE TRANSFERASE 1, MITOCHONDRIAL"/>
    <property type="match status" value="1"/>
</dbReference>
<evidence type="ECO:0000256" key="7">
    <source>
        <dbReference type="ARBA" id="ARBA00024915"/>
    </source>
</evidence>
<comment type="subcellular location">
    <subcellularLocation>
        <location evidence="1">Mitochondrion</location>
    </subcellularLocation>
</comment>
<name>A0A1Y2EBJ7_9PEZI</name>
<dbReference type="InterPro" id="IPR029063">
    <property type="entry name" value="SAM-dependent_MTases_sf"/>
</dbReference>
<organism evidence="9 10">
    <name type="scientific">Pseudomassariella vexata</name>
    <dbReference type="NCBI Taxonomy" id="1141098"/>
    <lineage>
        <taxon>Eukaryota</taxon>
        <taxon>Fungi</taxon>
        <taxon>Dikarya</taxon>
        <taxon>Ascomycota</taxon>
        <taxon>Pezizomycotina</taxon>
        <taxon>Sordariomycetes</taxon>
        <taxon>Xylariomycetidae</taxon>
        <taxon>Amphisphaeriales</taxon>
        <taxon>Pseudomassariaceae</taxon>
        <taxon>Pseudomassariella</taxon>
    </lineage>
</organism>
<dbReference type="GO" id="GO:0032259">
    <property type="term" value="P:methylation"/>
    <property type="evidence" value="ECO:0007669"/>
    <property type="project" value="UniProtKB-KW"/>
</dbReference>
<dbReference type="PANTHER" id="PTHR11727">
    <property type="entry name" value="DIMETHYLADENOSINE TRANSFERASE"/>
    <property type="match status" value="1"/>
</dbReference>
<dbReference type="GO" id="GO:0003723">
    <property type="term" value="F:RNA binding"/>
    <property type="evidence" value="ECO:0007669"/>
    <property type="project" value="UniProtKB-KW"/>
</dbReference>
<dbReference type="InterPro" id="IPR023165">
    <property type="entry name" value="rRNA_Ade_diMease-like_C"/>
</dbReference>
<dbReference type="Gene3D" id="3.40.50.150">
    <property type="entry name" value="Vaccinia Virus protein VP39"/>
    <property type="match status" value="1"/>
</dbReference>
<evidence type="ECO:0000256" key="2">
    <source>
        <dbReference type="ARBA" id="ARBA00013836"/>
    </source>
</evidence>
<sequence length="640" mass="73415">MLPTRLPHSSIQATCRHVPKTSFPLTSRRALSYTRPTLAATSIRLTSEDLKATTPLAEKLRDTGIWRTRAPSKATQPDFVEEQTKRRTRTSSVPKSPSVKGDKQRVHLVSDKLGDDIVSYIGPSLERHRGCDIIDINPGAGLWSSKLNDLLQPRSHLLLEPEAELYTPFLKSLLQKSGTRLVPKSGILWKDLLSVLTPEYLPHQTQHPRGSEKLQQRNDTLLVTANFAFHPKKRFRMFDSITLMVLHQFIESIATNSLFQSYGLVRMLIWTRFDDKTRILPRFMQRRGISAVLSELYCDHFREVCGTANGDPLWFKRETQLEKASSLWTAQRMRDAGTVMPSGRSNESYREAVANLEQGIAIVPGSSVPSFDRPYHDVLSKLKEKNELAEGFDRHTDPRYKQMQRYQWRENWEVKRHLCLYEWQQRLDDIVEAKKSGRATPEEIRDMEAAWHASMSRNGAKHMGEYITYRDNLHFMRQNPPVMHWDRRDIEPLAVLPDEFYPNIECCLLDLQPKAVHPLMREMGPNSNRAGDSFELIMRSMLSIGTQPINKALAALWPGAAEFIIPRWHSIRDSERGGIDVDSSHASLTPRMLNSAQWAELLDLWMQWPFRPSFVDLIGRSQDEGTVHGADTDFGTTIDL</sequence>
<reference evidence="9 10" key="1">
    <citation type="submission" date="2016-07" db="EMBL/GenBank/DDBJ databases">
        <title>Pervasive Adenine N6-methylation of Active Genes in Fungi.</title>
        <authorList>
            <consortium name="DOE Joint Genome Institute"/>
            <person name="Mondo S.J."/>
            <person name="Dannebaum R.O."/>
            <person name="Kuo R.C."/>
            <person name="Labutti K."/>
            <person name="Haridas S."/>
            <person name="Kuo A."/>
            <person name="Salamov A."/>
            <person name="Ahrendt S.R."/>
            <person name="Lipzen A."/>
            <person name="Sullivan W."/>
            <person name="Andreopoulos W.B."/>
            <person name="Clum A."/>
            <person name="Lindquist E."/>
            <person name="Daum C."/>
            <person name="Ramamoorthy G.K."/>
            <person name="Gryganskyi A."/>
            <person name="Culley D."/>
            <person name="Magnuson J.K."/>
            <person name="James T.Y."/>
            <person name="O'Malley M.A."/>
            <person name="Stajich J.E."/>
            <person name="Spatafora J.W."/>
            <person name="Visel A."/>
            <person name="Grigoriev I.V."/>
        </authorList>
    </citation>
    <scope>NUCLEOTIDE SEQUENCE [LARGE SCALE GENOMIC DNA]</scope>
    <source>
        <strain evidence="9 10">CBS 129021</strain>
    </source>
</reference>
<dbReference type="RefSeq" id="XP_040718502.1">
    <property type="nucleotide sequence ID" value="XM_040859526.1"/>
</dbReference>
<comment type="caution">
    <text evidence="9">The sequence shown here is derived from an EMBL/GenBank/DDBJ whole genome shotgun (WGS) entry which is preliminary data.</text>
</comment>
<evidence type="ECO:0000313" key="9">
    <source>
        <dbReference type="EMBL" id="ORY68215.1"/>
    </source>
</evidence>
<accession>A0A1Y2EBJ7</accession>
<dbReference type="InterPro" id="IPR001737">
    <property type="entry name" value="KsgA/Erm"/>
</dbReference>
<keyword evidence="4" id="KW-0808">Transferase</keyword>
<dbReference type="GO" id="GO:0034245">
    <property type="term" value="C:mitochondrial DNA-directed RNA polymerase complex"/>
    <property type="evidence" value="ECO:0007669"/>
    <property type="project" value="TreeGrafter"/>
</dbReference>
<evidence type="ECO:0000256" key="5">
    <source>
        <dbReference type="ARBA" id="ARBA00022691"/>
    </source>
</evidence>
<dbReference type="Proteomes" id="UP000193689">
    <property type="component" value="Unassembled WGS sequence"/>
</dbReference>
<dbReference type="OrthoDB" id="16079at2759"/>
<evidence type="ECO:0000256" key="4">
    <source>
        <dbReference type="ARBA" id="ARBA00022679"/>
    </source>
</evidence>
<dbReference type="GO" id="GO:0006391">
    <property type="term" value="P:transcription initiation at mitochondrial promoter"/>
    <property type="evidence" value="ECO:0007669"/>
    <property type="project" value="TreeGrafter"/>
</dbReference>
<dbReference type="GO" id="GO:0005759">
    <property type="term" value="C:mitochondrial matrix"/>
    <property type="evidence" value="ECO:0007669"/>
    <property type="project" value="TreeGrafter"/>
</dbReference>
<dbReference type="GO" id="GO:0034246">
    <property type="term" value="F:mitochondrial transcription factor activity"/>
    <property type="evidence" value="ECO:0007669"/>
    <property type="project" value="TreeGrafter"/>
</dbReference>
<feature type="region of interest" description="Disordered" evidence="8">
    <location>
        <begin position="63"/>
        <end position="102"/>
    </location>
</feature>
<keyword evidence="3" id="KW-0489">Methyltransferase</keyword>
<dbReference type="GeneID" id="63775738"/>
<gene>
    <name evidence="9" type="ORF">BCR38DRAFT_422450</name>
</gene>
<keyword evidence="5" id="KW-0949">S-adenosyl-L-methionine</keyword>
<dbReference type="Gene3D" id="1.10.8.100">
    <property type="entry name" value="Ribosomal RNA adenine dimethylase-like, domain 2"/>
    <property type="match status" value="1"/>
</dbReference>
<evidence type="ECO:0000256" key="8">
    <source>
        <dbReference type="SAM" id="MobiDB-lite"/>
    </source>
</evidence>
<evidence type="ECO:0000313" key="10">
    <source>
        <dbReference type="Proteomes" id="UP000193689"/>
    </source>
</evidence>
<dbReference type="InParanoid" id="A0A1Y2EBJ7"/>
<comment type="function">
    <text evidence="7">Mitochondrial transcription factor that confers selective promoter recognition on the core subunit of the yeast mitochondrial RNA polymerase. Interacts with DNA in a non-specific manner.</text>
</comment>
<keyword evidence="6" id="KW-0694">RNA-binding</keyword>
<protein>
    <recommendedName>
        <fullName evidence="2">Mitochondrial transcription factor 1</fullName>
    </recommendedName>
</protein>
<evidence type="ECO:0000256" key="1">
    <source>
        <dbReference type="ARBA" id="ARBA00004173"/>
    </source>
</evidence>
<dbReference type="AlphaFoldDB" id="A0A1Y2EBJ7"/>
<keyword evidence="10" id="KW-1185">Reference proteome</keyword>
<evidence type="ECO:0000256" key="3">
    <source>
        <dbReference type="ARBA" id="ARBA00022603"/>
    </source>
</evidence>
<proteinExistence type="predicted"/>
<dbReference type="GO" id="GO:0008168">
    <property type="term" value="F:methyltransferase activity"/>
    <property type="evidence" value="ECO:0007669"/>
    <property type="project" value="UniProtKB-KW"/>
</dbReference>
<dbReference type="EMBL" id="MCFJ01000003">
    <property type="protein sequence ID" value="ORY68215.1"/>
    <property type="molecule type" value="Genomic_DNA"/>
</dbReference>